<feature type="domain" description="Surface-adhesin protein E-like" evidence="3">
    <location>
        <begin position="20"/>
        <end position="123"/>
    </location>
</feature>
<comment type="caution">
    <text evidence="4">The sequence shown here is derived from an EMBL/GenBank/DDBJ whole genome shotgun (WGS) entry which is preliminary data.</text>
</comment>
<feature type="compositionally biased region" description="Basic and acidic residues" evidence="1">
    <location>
        <begin position="145"/>
        <end position="157"/>
    </location>
</feature>
<dbReference type="InterPro" id="IPR031939">
    <property type="entry name" value="Adhesin_E-like"/>
</dbReference>
<dbReference type="EMBL" id="BDOQ01000003">
    <property type="protein sequence ID" value="GBG13879.1"/>
    <property type="molecule type" value="Genomic_DNA"/>
</dbReference>
<protein>
    <recommendedName>
        <fullName evidence="3">Surface-adhesin protein E-like domain-containing protein</fullName>
    </recommendedName>
</protein>
<feature type="chain" id="PRO_5015351329" description="Surface-adhesin protein E-like domain-containing protein" evidence="2">
    <location>
        <begin position="18"/>
        <end position="208"/>
    </location>
</feature>
<dbReference type="Proteomes" id="UP000245081">
    <property type="component" value="Unassembled WGS sequence"/>
</dbReference>
<evidence type="ECO:0000256" key="2">
    <source>
        <dbReference type="SAM" id="SignalP"/>
    </source>
</evidence>
<name>A0A2R5F7S9_9PROT</name>
<sequence length="208" mass="23229">MKKLIVALALTSSPAWAAEWVALPNAGSSDQYFYDKSKLVIKEDEITYWKKVIFKIPQPMKGREATTGILRERIHCGEHTAKLMSYLYYAENGESIDYVAEDDTPPAPIIPDTIGDAYDQVLCPMVWRKQEEARIKAEQANVEAELKQAGKKKDETKPQMPALPAPTVSTPTVPVPAKPVSPQVPNVRLPDKQPATPLPMPQIMEQLY</sequence>
<evidence type="ECO:0000313" key="5">
    <source>
        <dbReference type="Proteomes" id="UP000245081"/>
    </source>
</evidence>
<dbReference type="Pfam" id="PF16747">
    <property type="entry name" value="Adhesin_E"/>
    <property type="match status" value="1"/>
</dbReference>
<evidence type="ECO:0000313" key="4">
    <source>
        <dbReference type="EMBL" id="GBG13879.1"/>
    </source>
</evidence>
<keyword evidence="5" id="KW-1185">Reference proteome</keyword>
<dbReference type="RefSeq" id="WP_109015033.1">
    <property type="nucleotide sequence ID" value="NZ_BDOQ01000003.1"/>
</dbReference>
<evidence type="ECO:0000256" key="1">
    <source>
        <dbReference type="SAM" id="MobiDB-lite"/>
    </source>
</evidence>
<evidence type="ECO:0000259" key="3">
    <source>
        <dbReference type="Pfam" id="PF16747"/>
    </source>
</evidence>
<dbReference type="AlphaFoldDB" id="A0A2R5F7S9"/>
<dbReference type="OrthoDB" id="8563488at2"/>
<keyword evidence="2" id="KW-0732">Signal</keyword>
<feature type="region of interest" description="Disordered" evidence="1">
    <location>
        <begin position="145"/>
        <end position="208"/>
    </location>
</feature>
<organism evidence="4 5">
    <name type="scientific">Novimethylophilus kurashikiensis</name>
    <dbReference type="NCBI Taxonomy" id="1825523"/>
    <lineage>
        <taxon>Bacteria</taxon>
        <taxon>Pseudomonadati</taxon>
        <taxon>Pseudomonadota</taxon>
        <taxon>Betaproteobacteria</taxon>
        <taxon>Nitrosomonadales</taxon>
        <taxon>Methylophilaceae</taxon>
        <taxon>Novimethylophilus</taxon>
    </lineage>
</organism>
<proteinExistence type="predicted"/>
<reference evidence="4 5" key="1">
    <citation type="journal article" date="2018" name="Environ. Microbiol.">
        <title>Isolation and genomic characterization of Novimethylophilus kurashikiensis gen. nov. sp. nov., a new lanthanide-dependent methylotrophic species of Methylophilaceae.</title>
        <authorList>
            <person name="Lv H."/>
            <person name="Sahin N."/>
            <person name="Tani A."/>
        </authorList>
    </citation>
    <scope>NUCLEOTIDE SEQUENCE [LARGE SCALE GENOMIC DNA]</scope>
    <source>
        <strain evidence="4 5">La2-4</strain>
    </source>
</reference>
<gene>
    <name evidence="4" type="ORF">NMK_1431</name>
</gene>
<accession>A0A2R5F7S9</accession>
<feature type="signal peptide" evidence="2">
    <location>
        <begin position="1"/>
        <end position="17"/>
    </location>
</feature>